<dbReference type="EMBL" id="KE504122">
    <property type="protein sequence ID" value="EPT06155.1"/>
    <property type="molecule type" value="Genomic_DNA"/>
</dbReference>
<accession>S8G7P8</accession>
<gene>
    <name evidence="1" type="ORF">FOMPIDRAFT_83772</name>
</gene>
<protein>
    <submittedName>
        <fullName evidence="1">Uncharacterized protein</fullName>
    </submittedName>
</protein>
<dbReference type="Proteomes" id="UP000015241">
    <property type="component" value="Unassembled WGS sequence"/>
</dbReference>
<name>S8G7P8_FOMSC</name>
<dbReference type="HOGENOM" id="CLU_2885795_0_0_1"/>
<evidence type="ECO:0000313" key="2">
    <source>
        <dbReference type="Proteomes" id="UP000015241"/>
    </source>
</evidence>
<keyword evidence="2" id="KW-1185">Reference proteome</keyword>
<proteinExistence type="predicted"/>
<dbReference type="InParanoid" id="S8G7P8"/>
<reference evidence="1 2" key="1">
    <citation type="journal article" date="2012" name="Science">
        <title>The Paleozoic origin of enzymatic lignin decomposition reconstructed from 31 fungal genomes.</title>
        <authorList>
            <person name="Floudas D."/>
            <person name="Binder M."/>
            <person name="Riley R."/>
            <person name="Barry K."/>
            <person name="Blanchette R.A."/>
            <person name="Henrissat B."/>
            <person name="Martinez A.T."/>
            <person name="Otillar R."/>
            <person name="Spatafora J.W."/>
            <person name="Yadav J.S."/>
            <person name="Aerts A."/>
            <person name="Benoit I."/>
            <person name="Boyd A."/>
            <person name="Carlson A."/>
            <person name="Copeland A."/>
            <person name="Coutinho P.M."/>
            <person name="de Vries R.P."/>
            <person name="Ferreira P."/>
            <person name="Findley K."/>
            <person name="Foster B."/>
            <person name="Gaskell J."/>
            <person name="Glotzer D."/>
            <person name="Gorecki P."/>
            <person name="Heitman J."/>
            <person name="Hesse C."/>
            <person name="Hori C."/>
            <person name="Igarashi K."/>
            <person name="Jurgens J.A."/>
            <person name="Kallen N."/>
            <person name="Kersten P."/>
            <person name="Kohler A."/>
            <person name="Kuees U."/>
            <person name="Kumar T.K.A."/>
            <person name="Kuo A."/>
            <person name="LaButti K."/>
            <person name="Larrondo L.F."/>
            <person name="Lindquist E."/>
            <person name="Ling A."/>
            <person name="Lombard V."/>
            <person name="Lucas S."/>
            <person name="Lundell T."/>
            <person name="Martin R."/>
            <person name="McLaughlin D.J."/>
            <person name="Morgenstern I."/>
            <person name="Morin E."/>
            <person name="Murat C."/>
            <person name="Nagy L.G."/>
            <person name="Nolan M."/>
            <person name="Ohm R.A."/>
            <person name="Patyshakuliyeva A."/>
            <person name="Rokas A."/>
            <person name="Ruiz-Duenas F.J."/>
            <person name="Sabat G."/>
            <person name="Salamov A."/>
            <person name="Samejima M."/>
            <person name="Schmutz J."/>
            <person name="Slot J.C."/>
            <person name="St John F."/>
            <person name="Stenlid J."/>
            <person name="Sun H."/>
            <person name="Sun S."/>
            <person name="Syed K."/>
            <person name="Tsang A."/>
            <person name="Wiebenga A."/>
            <person name="Young D."/>
            <person name="Pisabarro A."/>
            <person name="Eastwood D.C."/>
            <person name="Martin F."/>
            <person name="Cullen D."/>
            <person name="Grigoriev I.V."/>
            <person name="Hibbett D.S."/>
        </authorList>
    </citation>
    <scope>NUCLEOTIDE SEQUENCE</scope>
    <source>
        <strain evidence="2">FP-58527</strain>
    </source>
</reference>
<evidence type="ECO:0000313" key="1">
    <source>
        <dbReference type="EMBL" id="EPT06155.1"/>
    </source>
</evidence>
<dbReference type="AlphaFoldDB" id="S8G7P8"/>
<dbReference type="OrthoDB" id="37537at2759"/>
<organism evidence="1 2">
    <name type="scientific">Fomitopsis schrenkii</name>
    <name type="common">Brown rot fungus</name>
    <dbReference type="NCBI Taxonomy" id="2126942"/>
    <lineage>
        <taxon>Eukaryota</taxon>
        <taxon>Fungi</taxon>
        <taxon>Dikarya</taxon>
        <taxon>Basidiomycota</taxon>
        <taxon>Agaricomycotina</taxon>
        <taxon>Agaricomycetes</taxon>
        <taxon>Polyporales</taxon>
        <taxon>Fomitopsis</taxon>
    </lineage>
</organism>
<dbReference type="STRING" id="743788.S8G7P8"/>
<sequence length="63" mass="6711">MSTSALKQNTKLGGTASHVTVCKVAHGLMTMTNNPTVVHPDEELFSAIKAGVDALPPDESKWF</sequence>